<keyword evidence="12" id="KW-1185">Reference proteome</keyword>
<dbReference type="HAMAP" id="MF_00639">
    <property type="entry name" value="MurD"/>
    <property type="match status" value="1"/>
</dbReference>
<evidence type="ECO:0000256" key="7">
    <source>
        <dbReference type="ARBA" id="ARBA00022840"/>
    </source>
</evidence>
<comment type="caution">
    <text evidence="11">The sequence shown here is derived from an EMBL/GenBank/DDBJ whole genome shotgun (WGS) entry which is preliminary data.</text>
</comment>
<dbReference type="PANTHER" id="PTHR43692:SF1">
    <property type="entry name" value="UDP-N-ACETYLMURAMOYLALANINE--D-GLUTAMATE LIGASE"/>
    <property type="match status" value="1"/>
</dbReference>
<protein>
    <recommendedName>
        <fullName evidence="9">UDP-N-acetylmuramoylalanine--D-glutamate ligase</fullName>
        <ecNumber evidence="9">6.3.2.9</ecNumber>
    </recommendedName>
    <alternativeName>
        <fullName evidence="9">D-glutamic acid-adding enzyme</fullName>
    </alternativeName>
    <alternativeName>
        <fullName evidence="9">UDP-N-acetylmuramoyl-L-alanyl-D-glutamate synthetase</fullName>
    </alternativeName>
</protein>
<dbReference type="EC" id="6.3.2.9" evidence="9"/>
<evidence type="ECO:0000256" key="4">
    <source>
        <dbReference type="ARBA" id="ARBA00022598"/>
    </source>
</evidence>
<dbReference type="PROSITE" id="PS01011">
    <property type="entry name" value="FOLYLPOLYGLU_SYNT_1"/>
    <property type="match status" value="1"/>
</dbReference>
<name>A0ABV7VNZ0_9PROT</name>
<comment type="catalytic activity">
    <reaction evidence="9">
        <text>UDP-N-acetyl-alpha-D-muramoyl-L-alanine + D-glutamate + ATP = UDP-N-acetyl-alpha-D-muramoyl-L-alanyl-D-glutamate + ADP + phosphate + H(+)</text>
        <dbReference type="Rhea" id="RHEA:16429"/>
        <dbReference type="ChEBI" id="CHEBI:15378"/>
        <dbReference type="ChEBI" id="CHEBI:29986"/>
        <dbReference type="ChEBI" id="CHEBI:30616"/>
        <dbReference type="ChEBI" id="CHEBI:43474"/>
        <dbReference type="ChEBI" id="CHEBI:83898"/>
        <dbReference type="ChEBI" id="CHEBI:83900"/>
        <dbReference type="ChEBI" id="CHEBI:456216"/>
        <dbReference type="EC" id="6.3.2.9"/>
    </reaction>
</comment>
<dbReference type="EMBL" id="JBHRYJ010000005">
    <property type="protein sequence ID" value="MFC3677833.1"/>
    <property type="molecule type" value="Genomic_DNA"/>
</dbReference>
<dbReference type="Gene3D" id="3.90.190.20">
    <property type="entry name" value="Mur ligase, C-terminal domain"/>
    <property type="match status" value="1"/>
</dbReference>
<accession>A0ABV7VNZ0</accession>
<gene>
    <name evidence="9 11" type="primary">murD</name>
    <name evidence="11" type="ORF">ACFOOQ_19930</name>
</gene>
<sequence>MIALTHTGGQTWAVFGLARSGLATARALVAGGAQVRLGDDTAASRVAAEAAGFQTLPLNDAALAGCAGLVLAPGVPLTHPAPHDVAAAARRVGIPVIGDIELLLRELKPDVYGITGTNGKSTTTALLAHLLQAAGRKAALGGNIGLPVLDLPRLAPGEGAYVLEMSSYQIDLTPGWHARIAILLNITPDHLDRHGSMANYAAIKARIFAGQGAGDTAIIGVDDDPCRAIFTALEMEKSGRRIVPVSIERVLEQGVSAVDGVLYENGKRVFALDFQALPGAHNGQNIAAAYAAGRAAGLAPATIRDGVAGFPGLKHRLQRAGIVDGIPCINDSKATNAESTARALASYPAIYWIAGGVPKAGGIASLQPFFPRIRHASLIGQAAADFAVTLGDAVPHAICGTLAAALDDALSAAQRDGANDAVVLLSPACASFDQFKSFEHRGDEFLRLVAARSSHTPEGAAA</sequence>
<dbReference type="InterPro" id="IPR005762">
    <property type="entry name" value="MurD"/>
</dbReference>
<dbReference type="InterPro" id="IPR013221">
    <property type="entry name" value="Mur_ligase_cen"/>
</dbReference>
<feature type="binding site" evidence="9">
    <location>
        <begin position="116"/>
        <end position="122"/>
    </location>
    <ligand>
        <name>ATP</name>
        <dbReference type="ChEBI" id="CHEBI:30616"/>
    </ligand>
</feature>
<keyword evidence="6 9" id="KW-0547">Nucleotide-binding</keyword>
<comment type="subcellular location">
    <subcellularLocation>
        <location evidence="1 9">Cytoplasm</location>
    </subcellularLocation>
</comment>
<evidence type="ECO:0000256" key="2">
    <source>
        <dbReference type="ARBA" id="ARBA00004752"/>
    </source>
</evidence>
<dbReference type="SUPFAM" id="SSF53244">
    <property type="entry name" value="MurD-like peptide ligases, peptide-binding domain"/>
    <property type="match status" value="1"/>
</dbReference>
<dbReference type="Pfam" id="PF08245">
    <property type="entry name" value="Mur_ligase_M"/>
    <property type="match status" value="1"/>
</dbReference>
<dbReference type="GO" id="GO:0008764">
    <property type="term" value="F:UDP-N-acetylmuramoylalanine-D-glutamate ligase activity"/>
    <property type="evidence" value="ECO:0007669"/>
    <property type="project" value="UniProtKB-EC"/>
</dbReference>
<keyword evidence="5 9" id="KW-0132">Cell division</keyword>
<organism evidence="11 12">
    <name type="scientific">Ferrovibrio xuzhouensis</name>
    <dbReference type="NCBI Taxonomy" id="1576914"/>
    <lineage>
        <taxon>Bacteria</taxon>
        <taxon>Pseudomonadati</taxon>
        <taxon>Pseudomonadota</taxon>
        <taxon>Alphaproteobacteria</taxon>
        <taxon>Rhodospirillales</taxon>
        <taxon>Rhodospirillaceae</taxon>
        <taxon>Ferrovibrio</taxon>
    </lineage>
</organism>
<dbReference type="Gene3D" id="3.40.50.720">
    <property type="entry name" value="NAD(P)-binding Rossmann-like Domain"/>
    <property type="match status" value="1"/>
</dbReference>
<dbReference type="InterPro" id="IPR036615">
    <property type="entry name" value="Mur_ligase_C_dom_sf"/>
</dbReference>
<evidence type="ECO:0000259" key="10">
    <source>
        <dbReference type="Pfam" id="PF08245"/>
    </source>
</evidence>
<keyword evidence="8 9" id="KW-0131">Cell cycle</keyword>
<evidence type="ECO:0000256" key="3">
    <source>
        <dbReference type="ARBA" id="ARBA00022490"/>
    </source>
</evidence>
<evidence type="ECO:0000313" key="12">
    <source>
        <dbReference type="Proteomes" id="UP001595711"/>
    </source>
</evidence>
<reference evidence="12" key="1">
    <citation type="journal article" date="2019" name="Int. J. Syst. Evol. Microbiol.">
        <title>The Global Catalogue of Microorganisms (GCM) 10K type strain sequencing project: providing services to taxonomists for standard genome sequencing and annotation.</title>
        <authorList>
            <consortium name="The Broad Institute Genomics Platform"/>
            <consortium name="The Broad Institute Genome Sequencing Center for Infectious Disease"/>
            <person name="Wu L."/>
            <person name="Ma J."/>
        </authorList>
    </citation>
    <scope>NUCLEOTIDE SEQUENCE [LARGE SCALE GENOMIC DNA]</scope>
    <source>
        <strain evidence="12">KCTC 42182</strain>
    </source>
</reference>
<comment type="pathway">
    <text evidence="2 9">Cell wall biogenesis; peptidoglycan biosynthesis.</text>
</comment>
<feature type="domain" description="Mur ligase central" evidence="10">
    <location>
        <begin position="114"/>
        <end position="292"/>
    </location>
</feature>
<dbReference type="Gene3D" id="3.40.1190.10">
    <property type="entry name" value="Mur-like, catalytic domain"/>
    <property type="match status" value="1"/>
</dbReference>
<keyword evidence="9" id="KW-0573">Peptidoglycan synthesis</keyword>
<keyword evidence="7 9" id="KW-0067">ATP-binding</keyword>
<dbReference type="InterPro" id="IPR018109">
    <property type="entry name" value="Folylpolyglutamate_synth_CS"/>
</dbReference>
<dbReference type="RefSeq" id="WP_379729437.1">
    <property type="nucleotide sequence ID" value="NZ_JBHRYJ010000005.1"/>
</dbReference>
<evidence type="ECO:0000256" key="5">
    <source>
        <dbReference type="ARBA" id="ARBA00022618"/>
    </source>
</evidence>
<dbReference type="NCBIfam" id="TIGR01087">
    <property type="entry name" value="murD"/>
    <property type="match status" value="1"/>
</dbReference>
<dbReference type="SUPFAM" id="SSF53623">
    <property type="entry name" value="MurD-like peptide ligases, catalytic domain"/>
    <property type="match status" value="1"/>
</dbReference>
<keyword evidence="4 9" id="KW-0436">Ligase</keyword>
<evidence type="ECO:0000256" key="8">
    <source>
        <dbReference type="ARBA" id="ARBA00023306"/>
    </source>
</evidence>
<evidence type="ECO:0000256" key="9">
    <source>
        <dbReference type="HAMAP-Rule" id="MF_00639"/>
    </source>
</evidence>
<dbReference type="PANTHER" id="PTHR43692">
    <property type="entry name" value="UDP-N-ACETYLMURAMOYLALANINE--D-GLUTAMATE LIGASE"/>
    <property type="match status" value="1"/>
</dbReference>
<comment type="similarity">
    <text evidence="9">Belongs to the MurCDEF family.</text>
</comment>
<keyword evidence="3 9" id="KW-0963">Cytoplasm</keyword>
<comment type="function">
    <text evidence="9">Cell wall formation. Catalyzes the addition of glutamate to the nucleotide precursor UDP-N-acetylmuramoyl-L-alanine (UMA).</text>
</comment>
<evidence type="ECO:0000256" key="1">
    <source>
        <dbReference type="ARBA" id="ARBA00004496"/>
    </source>
</evidence>
<proteinExistence type="inferred from homology"/>
<dbReference type="SUPFAM" id="SSF51984">
    <property type="entry name" value="MurCD N-terminal domain"/>
    <property type="match status" value="1"/>
</dbReference>
<evidence type="ECO:0000313" key="11">
    <source>
        <dbReference type="EMBL" id="MFC3677833.1"/>
    </source>
</evidence>
<dbReference type="Proteomes" id="UP001595711">
    <property type="component" value="Unassembled WGS sequence"/>
</dbReference>
<keyword evidence="9" id="KW-0133">Cell shape</keyword>
<dbReference type="InterPro" id="IPR036565">
    <property type="entry name" value="Mur-like_cat_sf"/>
</dbReference>
<evidence type="ECO:0000256" key="6">
    <source>
        <dbReference type="ARBA" id="ARBA00022741"/>
    </source>
</evidence>
<keyword evidence="9" id="KW-0961">Cell wall biogenesis/degradation</keyword>